<reference evidence="1 2" key="1">
    <citation type="journal article" date="2021" name="Elife">
        <title>Chloroplast acquisition without the gene transfer in kleptoplastic sea slugs, Plakobranchus ocellatus.</title>
        <authorList>
            <person name="Maeda T."/>
            <person name="Takahashi S."/>
            <person name="Yoshida T."/>
            <person name="Shimamura S."/>
            <person name="Takaki Y."/>
            <person name="Nagai Y."/>
            <person name="Toyoda A."/>
            <person name="Suzuki Y."/>
            <person name="Arimoto A."/>
            <person name="Ishii H."/>
            <person name="Satoh N."/>
            <person name="Nishiyama T."/>
            <person name="Hasebe M."/>
            <person name="Maruyama T."/>
            <person name="Minagawa J."/>
            <person name="Obokata J."/>
            <person name="Shigenobu S."/>
        </authorList>
    </citation>
    <scope>NUCLEOTIDE SEQUENCE [LARGE SCALE GENOMIC DNA]</scope>
</reference>
<comment type="caution">
    <text evidence="1">The sequence shown here is derived from an EMBL/GenBank/DDBJ whole genome shotgun (WGS) entry which is preliminary data.</text>
</comment>
<evidence type="ECO:0000313" key="1">
    <source>
        <dbReference type="EMBL" id="GFO14543.1"/>
    </source>
</evidence>
<sequence>MTTRSNSDIAVRNLAMTRPRGDIVHIPTTTKRSKANGCTRFHGTIMKMAALQTPDFRTHSIRVSNPRYDKASPARNQAAVPRAVTDRVWITAVLGSPDMMELKEPLLIQSL</sequence>
<proteinExistence type="predicted"/>
<dbReference type="Proteomes" id="UP000735302">
    <property type="component" value="Unassembled WGS sequence"/>
</dbReference>
<dbReference type="EMBL" id="BLXT01004580">
    <property type="protein sequence ID" value="GFO14543.1"/>
    <property type="molecule type" value="Genomic_DNA"/>
</dbReference>
<keyword evidence="2" id="KW-1185">Reference proteome</keyword>
<organism evidence="1 2">
    <name type="scientific">Plakobranchus ocellatus</name>
    <dbReference type="NCBI Taxonomy" id="259542"/>
    <lineage>
        <taxon>Eukaryota</taxon>
        <taxon>Metazoa</taxon>
        <taxon>Spiralia</taxon>
        <taxon>Lophotrochozoa</taxon>
        <taxon>Mollusca</taxon>
        <taxon>Gastropoda</taxon>
        <taxon>Heterobranchia</taxon>
        <taxon>Euthyneura</taxon>
        <taxon>Panpulmonata</taxon>
        <taxon>Sacoglossa</taxon>
        <taxon>Placobranchoidea</taxon>
        <taxon>Plakobranchidae</taxon>
        <taxon>Plakobranchus</taxon>
    </lineage>
</organism>
<dbReference type="AlphaFoldDB" id="A0AAV4B4P5"/>
<gene>
    <name evidence="1" type="ORF">PoB_004104800</name>
</gene>
<name>A0AAV4B4P5_9GAST</name>
<evidence type="ECO:0000313" key="2">
    <source>
        <dbReference type="Proteomes" id="UP000735302"/>
    </source>
</evidence>
<protein>
    <submittedName>
        <fullName evidence="1">Uncharacterized protein</fullName>
    </submittedName>
</protein>
<accession>A0AAV4B4P5</accession>